<dbReference type="InterPro" id="IPR050194">
    <property type="entry name" value="Glycosyltransferase_grp1"/>
</dbReference>
<gene>
    <name evidence="4" type="ORF">BN1209_0520</name>
</gene>
<dbReference type="EC" id="2.4.1.-" evidence="4"/>
<dbReference type="KEGG" id="mbac:BN1209_0520"/>
<feature type="region of interest" description="Disordered" evidence="1">
    <location>
        <begin position="396"/>
        <end position="418"/>
    </location>
</feature>
<organism evidence="4 5">
    <name type="scientific">Candidatus Methylopumilus turicensis</name>
    <dbReference type="NCBI Taxonomy" id="1581680"/>
    <lineage>
        <taxon>Bacteria</taxon>
        <taxon>Pseudomonadati</taxon>
        <taxon>Pseudomonadota</taxon>
        <taxon>Betaproteobacteria</taxon>
        <taxon>Nitrosomonadales</taxon>
        <taxon>Methylophilaceae</taxon>
        <taxon>Candidatus Methylopumilus</taxon>
    </lineage>
</organism>
<sequence length="418" mass="46189">MDVDMPTKSDTQQPHRLKYALVTETFQPEINGVAMTLGKIAEHLAKKQHLVQVFRPQQSRMDKPSHTKHLTEHLVAGMPIPFYQHLKFGFPAKSHLIKCWSANKPDVVHIATEGPLGWSALQAAKQLNIPVISSYHTNFHQYSQHYGASFLVDPIRNYLRHFHNQTLATLAPTAQVVHELESSGYNNVSIMARGVDTTQFHPAMRSNHLRKSWGASDEDLVIIHVGRLAKEKNIHLVLDAFTAIQKEKPSTKLVFVGDGPMRNSLAKACPHAIFSGNKQGRDLAEHYASADLFIFPSMTETFGNVVPEALASGLCVIAYDYAAAGSIIKHGVNGLLAPFNQSKTLIETALNATNNMNIVAQCREQSAASIANHQWDKVIDELERLLYATANGFKPTKSATSKPNKNKASTANPINLNV</sequence>
<dbReference type="GO" id="GO:0016757">
    <property type="term" value="F:glycosyltransferase activity"/>
    <property type="evidence" value="ECO:0007669"/>
    <property type="project" value="UniProtKB-KW"/>
</dbReference>
<evidence type="ECO:0000256" key="1">
    <source>
        <dbReference type="SAM" id="MobiDB-lite"/>
    </source>
</evidence>
<dbReference type="HOGENOM" id="CLU_009583_2_0_4"/>
<dbReference type="EMBL" id="LN794158">
    <property type="protein sequence ID" value="CEN55565.1"/>
    <property type="molecule type" value="Genomic_DNA"/>
</dbReference>
<evidence type="ECO:0000313" key="5">
    <source>
        <dbReference type="Proteomes" id="UP000056322"/>
    </source>
</evidence>
<dbReference type="STRING" id="1581680.BN1209_0520"/>
<dbReference type="Pfam" id="PF00534">
    <property type="entry name" value="Glycos_transf_1"/>
    <property type="match status" value="1"/>
</dbReference>
<dbReference type="OrthoDB" id="9802525at2"/>
<dbReference type="AlphaFoldDB" id="A0A0B7IYI0"/>
<name>A0A0B7IYI0_9PROT</name>
<protein>
    <submittedName>
        <fullName evidence="4">Putative glycosyltransferase group 1</fullName>
        <ecNumber evidence="4">2.4.1.-</ecNumber>
    </submittedName>
</protein>
<proteinExistence type="predicted"/>
<dbReference type="SUPFAM" id="SSF53756">
    <property type="entry name" value="UDP-Glycosyltransferase/glycogen phosphorylase"/>
    <property type="match status" value="1"/>
</dbReference>
<evidence type="ECO:0000259" key="2">
    <source>
        <dbReference type="Pfam" id="PF00534"/>
    </source>
</evidence>
<accession>A0A0B7IYI0</accession>
<dbReference type="InterPro" id="IPR001296">
    <property type="entry name" value="Glyco_trans_1"/>
</dbReference>
<feature type="domain" description="Glycosyltransferase subfamily 4-like N-terminal" evidence="3">
    <location>
        <begin position="30"/>
        <end position="198"/>
    </location>
</feature>
<keyword evidence="5" id="KW-1185">Reference proteome</keyword>
<evidence type="ECO:0000313" key="4">
    <source>
        <dbReference type="EMBL" id="CEN55565.1"/>
    </source>
</evidence>
<evidence type="ECO:0000259" key="3">
    <source>
        <dbReference type="Pfam" id="PF13439"/>
    </source>
</evidence>
<dbReference type="Proteomes" id="UP000056322">
    <property type="component" value="Chromosome 1"/>
</dbReference>
<dbReference type="Pfam" id="PF13439">
    <property type="entry name" value="Glyco_transf_4"/>
    <property type="match status" value="1"/>
</dbReference>
<dbReference type="CDD" id="cd03814">
    <property type="entry name" value="GT4-like"/>
    <property type="match status" value="1"/>
</dbReference>
<keyword evidence="4" id="KW-0808">Transferase</keyword>
<feature type="compositionally biased region" description="Polar residues" evidence="1">
    <location>
        <begin position="397"/>
        <end position="418"/>
    </location>
</feature>
<dbReference type="PANTHER" id="PTHR45947:SF3">
    <property type="entry name" value="SULFOQUINOVOSYL TRANSFERASE SQD2"/>
    <property type="match status" value="1"/>
</dbReference>
<dbReference type="Gene3D" id="3.40.50.2000">
    <property type="entry name" value="Glycogen Phosphorylase B"/>
    <property type="match status" value="2"/>
</dbReference>
<dbReference type="PANTHER" id="PTHR45947">
    <property type="entry name" value="SULFOQUINOVOSYL TRANSFERASE SQD2"/>
    <property type="match status" value="1"/>
</dbReference>
<dbReference type="InterPro" id="IPR028098">
    <property type="entry name" value="Glyco_trans_4-like_N"/>
</dbReference>
<feature type="domain" description="Glycosyl transferase family 1" evidence="2">
    <location>
        <begin position="209"/>
        <end position="365"/>
    </location>
</feature>
<keyword evidence="4" id="KW-0328">Glycosyltransferase</keyword>
<reference evidence="5" key="1">
    <citation type="submission" date="2014-12" db="EMBL/GenBank/DDBJ databases">
        <authorList>
            <person name="Salcher M.M."/>
        </authorList>
    </citation>
    <scope>NUCLEOTIDE SEQUENCE [LARGE SCALE GENOMIC DNA]</scope>
    <source>
        <strain evidence="5">MMS-10A-171</strain>
    </source>
</reference>